<evidence type="ECO:0000313" key="10">
    <source>
        <dbReference type="EMBL" id="PGH17264.1"/>
    </source>
</evidence>
<feature type="compositionally biased region" description="Basic and acidic residues" evidence="8">
    <location>
        <begin position="20"/>
        <end position="73"/>
    </location>
</feature>
<evidence type="ECO:0000256" key="6">
    <source>
        <dbReference type="ARBA" id="ARBA00023187"/>
    </source>
</evidence>
<dbReference type="GO" id="GO:0071011">
    <property type="term" value="C:precatalytic spliceosome"/>
    <property type="evidence" value="ECO:0007669"/>
    <property type="project" value="TreeGrafter"/>
</dbReference>
<dbReference type="EMBL" id="PDNA01000066">
    <property type="protein sequence ID" value="PGH17264.1"/>
    <property type="molecule type" value="Genomic_DNA"/>
</dbReference>
<evidence type="ECO:0000256" key="7">
    <source>
        <dbReference type="ARBA" id="ARBA00023242"/>
    </source>
</evidence>
<comment type="similarity">
    <text evidence="3">Belongs to the SNUT3 family.</text>
</comment>
<dbReference type="Pfam" id="PF08648">
    <property type="entry name" value="SNRNP27"/>
    <property type="match status" value="1"/>
</dbReference>
<keyword evidence="11" id="KW-1185">Reference proteome</keyword>
<feature type="compositionally biased region" description="Basic residues" evidence="8">
    <location>
        <begin position="74"/>
        <end position="85"/>
    </location>
</feature>
<dbReference type="Proteomes" id="UP000224634">
    <property type="component" value="Unassembled WGS sequence"/>
</dbReference>
<evidence type="ECO:0000256" key="1">
    <source>
        <dbReference type="ARBA" id="ARBA00003632"/>
    </source>
</evidence>
<proteinExistence type="inferred from homology"/>
<keyword evidence="6" id="KW-0508">mRNA splicing</keyword>
<evidence type="ECO:0000256" key="2">
    <source>
        <dbReference type="ARBA" id="ARBA00004123"/>
    </source>
</evidence>
<gene>
    <name evidence="10" type="ORF">AJ80_04906</name>
</gene>
<dbReference type="PANTHER" id="PTHR31077:SF1">
    <property type="entry name" value="U4_U6.U5 SMALL NUCLEAR RIBONUCLEOPROTEIN 27 KDA PROTEIN"/>
    <property type="match status" value="1"/>
</dbReference>
<evidence type="ECO:0000313" key="11">
    <source>
        <dbReference type="Proteomes" id="UP000224634"/>
    </source>
</evidence>
<feature type="domain" description="U4/U6.U5 small nuclear ribonucleoprotein 27kDa protein" evidence="9">
    <location>
        <begin position="200"/>
        <end position="253"/>
    </location>
</feature>
<feature type="compositionally biased region" description="Basic and acidic residues" evidence="8">
    <location>
        <begin position="156"/>
        <end position="174"/>
    </location>
</feature>
<dbReference type="STRING" id="1447883.A0A2B7XZN1"/>
<evidence type="ECO:0000256" key="8">
    <source>
        <dbReference type="SAM" id="MobiDB-lite"/>
    </source>
</evidence>
<feature type="region of interest" description="Disordered" evidence="8">
    <location>
        <begin position="1"/>
        <end position="200"/>
    </location>
</feature>
<reference evidence="10 11" key="1">
    <citation type="submission" date="2017-10" db="EMBL/GenBank/DDBJ databases">
        <title>Comparative genomics in systemic dimorphic fungi from Ajellomycetaceae.</title>
        <authorList>
            <person name="Munoz J.F."/>
            <person name="Mcewen J.G."/>
            <person name="Clay O.K."/>
            <person name="Cuomo C.A."/>
        </authorList>
    </citation>
    <scope>NUCLEOTIDE SEQUENCE [LARGE SCALE GENOMIC DNA]</scope>
    <source>
        <strain evidence="10 11">UAMH7299</strain>
    </source>
</reference>
<dbReference type="AlphaFoldDB" id="A0A2B7XZN1"/>
<dbReference type="GO" id="GO:0006397">
    <property type="term" value="P:mRNA processing"/>
    <property type="evidence" value="ECO:0007669"/>
    <property type="project" value="UniProtKB-KW"/>
</dbReference>
<comment type="function">
    <text evidence="1">May play a role in mRNA splicing.</text>
</comment>
<evidence type="ECO:0000256" key="3">
    <source>
        <dbReference type="ARBA" id="ARBA00008218"/>
    </source>
</evidence>
<dbReference type="OrthoDB" id="21368at2759"/>
<keyword evidence="5" id="KW-0507">mRNA processing</keyword>
<comment type="subcellular location">
    <subcellularLocation>
        <location evidence="2">Nucleus</location>
    </subcellularLocation>
</comment>
<dbReference type="InterPro" id="IPR013957">
    <property type="entry name" value="SNRNP27"/>
</dbReference>
<dbReference type="PANTHER" id="PTHR31077">
    <property type="entry name" value="U4/U6.U5 SMALL NUCLEAR RIBONUCLEOPROTEIN 27 KDA PROTEIN"/>
    <property type="match status" value="1"/>
</dbReference>
<evidence type="ECO:0000259" key="9">
    <source>
        <dbReference type="Pfam" id="PF08648"/>
    </source>
</evidence>
<comment type="caution">
    <text evidence="10">The sequence shown here is derived from an EMBL/GenBank/DDBJ whole genome shotgun (WGS) entry which is preliminary data.</text>
</comment>
<organism evidence="10 11">
    <name type="scientific">Polytolypa hystricis (strain UAMH7299)</name>
    <dbReference type="NCBI Taxonomy" id="1447883"/>
    <lineage>
        <taxon>Eukaryota</taxon>
        <taxon>Fungi</taxon>
        <taxon>Dikarya</taxon>
        <taxon>Ascomycota</taxon>
        <taxon>Pezizomycotina</taxon>
        <taxon>Eurotiomycetes</taxon>
        <taxon>Eurotiomycetidae</taxon>
        <taxon>Onygenales</taxon>
        <taxon>Onygenales incertae sedis</taxon>
        <taxon>Polytolypa</taxon>
    </lineage>
</organism>
<keyword evidence="7" id="KW-0539">Nucleus</keyword>
<accession>A0A2B7XZN1</accession>
<name>A0A2B7XZN1_POLH7</name>
<evidence type="ECO:0000256" key="4">
    <source>
        <dbReference type="ARBA" id="ARBA00011825"/>
    </source>
</evidence>
<feature type="compositionally biased region" description="Basic and acidic residues" evidence="8">
    <location>
        <begin position="86"/>
        <end position="132"/>
    </location>
</feature>
<comment type="subunit">
    <text evidence="4">Part of a tri-snRNP complex.</text>
</comment>
<sequence>MAEPPAKRARRTDSSAMWDMNERSSRPGSRGGEHVDGPLKRDIPGKEDFKRSNPPREDRRPRSRSRDRDDRRRDRSRSRDRKSRRSSRDGRRGGGRGERERERSMSRDRGHSRRDFYSRPGSYRDRGRDPSRSRTRSRSPGRNGAPVRARSPPRGPKADRKDAPRSQQKQEPKKAVNGTSESKRDAMEINSTVDGDEDEMDQLMRKTMGFSTFRTTQNTKIPGNNIYGVRKEKKTEYRQYMNRSGGFNRPLSPSR</sequence>
<protein>
    <recommendedName>
        <fullName evidence="9">U4/U6.U5 small nuclear ribonucleoprotein 27kDa protein domain-containing protein</fullName>
    </recommendedName>
</protein>
<dbReference type="GO" id="GO:0008380">
    <property type="term" value="P:RNA splicing"/>
    <property type="evidence" value="ECO:0007669"/>
    <property type="project" value="UniProtKB-KW"/>
</dbReference>
<evidence type="ECO:0000256" key="5">
    <source>
        <dbReference type="ARBA" id="ARBA00022664"/>
    </source>
</evidence>